<keyword evidence="3" id="KW-1185">Reference proteome</keyword>
<proteinExistence type="predicted"/>
<keyword evidence="2" id="KW-0808">Transferase</keyword>
<evidence type="ECO:0000313" key="3">
    <source>
        <dbReference type="Proteomes" id="UP001232063"/>
    </source>
</evidence>
<name>A0AAE3R7E5_9BACT</name>
<dbReference type="InterPro" id="IPR029063">
    <property type="entry name" value="SAM-dependent_MTases_sf"/>
</dbReference>
<dbReference type="Gene3D" id="3.40.50.150">
    <property type="entry name" value="Vaccinia Virus protein VP39"/>
    <property type="match status" value="1"/>
</dbReference>
<gene>
    <name evidence="2" type="ORF">QNI22_16040</name>
</gene>
<feature type="domain" description="Methyltransferase FkbM" evidence="1">
    <location>
        <begin position="101"/>
        <end position="269"/>
    </location>
</feature>
<reference evidence="2" key="1">
    <citation type="submission" date="2023-05" db="EMBL/GenBank/DDBJ databases">
        <authorList>
            <person name="Zhang X."/>
        </authorList>
    </citation>
    <scope>NUCLEOTIDE SEQUENCE</scope>
    <source>
        <strain evidence="2">BD1B2-1</strain>
    </source>
</reference>
<dbReference type="PANTHER" id="PTHR36973">
    <property type="entry name" value="SLL1456 PROTEIN-RELATED"/>
    <property type="match status" value="1"/>
</dbReference>
<dbReference type="Pfam" id="PF05050">
    <property type="entry name" value="Methyltransf_21"/>
    <property type="match status" value="1"/>
</dbReference>
<dbReference type="EMBL" id="JASJOU010000005">
    <property type="protein sequence ID" value="MDJ1502178.1"/>
    <property type="molecule type" value="Genomic_DNA"/>
</dbReference>
<dbReference type="GO" id="GO:0032259">
    <property type="term" value="P:methylation"/>
    <property type="evidence" value="ECO:0007669"/>
    <property type="project" value="UniProtKB-KW"/>
</dbReference>
<accession>A0AAE3R7E5</accession>
<keyword evidence="2" id="KW-0489">Methyltransferase</keyword>
<dbReference type="SUPFAM" id="SSF53335">
    <property type="entry name" value="S-adenosyl-L-methionine-dependent methyltransferases"/>
    <property type="match status" value="1"/>
</dbReference>
<evidence type="ECO:0000259" key="1">
    <source>
        <dbReference type="Pfam" id="PF05050"/>
    </source>
</evidence>
<dbReference type="RefSeq" id="WP_314512082.1">
    <property type="nucleotide sequence ID" value="NZ_JASJOU010000005.1"/>
</dbReference>
<dbReference type="PANTHER" id="PTHR36973:SF4">
    <property type="entry name" value="NODULATION PROTEIN"/>
    <property type="match status" value="1"/>
</dbReference>
<protein>
    <submittedName>
        <fullName evidence="2">FkbM family methyltransferase</fullName>
    </submittedName>
</protein>
<dbReference type="AlphaFoldDB" id="A0AAE3R7E5"/>
<dbReference type="NCBIfam" id="TIGR01444">
    <property type="entry name" value="fkbM_fam"/>
    <property type="match status" value="1"/>
</dbReference>
<sequence>MINKIKKHINKKILYLLSPIIYKNPLIVKNILKSDTASFVLDTIKKDSNLLDLVLQEFKEEIHTRMENYPSPLNPGYNHIDKSVEILKRTTGNQADLLIVDIGAATGYVSELFAKTLPEHTIYSFEPIKNSYEQLKNKSEFYKNIIPRNKAIGSSNTELEINVANRITASSLYALNPGEDNNFITQNINLTRKETITVSTLDTEISIGQRIGILKLDVQGYELEALKGAYRCLEETYIILVEVSNHNYYTGGAQYYEIDDFLRKKGFRLYTIIPSLRENGRMLEWDCIYTNQKFVKL</sequence>
<comment type="caution">
    <text evidence="2">The sequence shown here is derived from an EMBL/GenBank/DDBJ whole genome shotgun (WGS) entry which is preliminary data.</text>
</comment>
<dbReference type="GO" id="GO:0008171">
    <property type="term" value="F:O-methyltransferase activity"/>
    <property type="evidence" value="ECO:0007669"/>
    <property type="project" value="TreeGrafter"/>
</dbReference>
<dbReference type="InterPro" id="IPR006342">
    <property type="entry name" value="FkbM_mtfrase"/>
</dbReference>
<evidence type="ECO:0000313" key="2">
    <source>
        <dbReference type="EMBL" id="MDJ1502178.1"/>
    </source>
</evidence>
<organism evidence="2 3">
    <name type="scientific">Xanthocytophaga agilis</name>
    <dbReference type="NCBI Taxonomy" id="3048010"/>
    <lineage>
        <taxon>Bacteria</taxon>
        <taxon>Pseudomonadati</taxon>
        <taxon>Bacteroidota</taxon>
        <taxon>Cytophagia</taxon>
        <taxon>Cytophagales</taxon>
        <taxon>Rhodocytophagaceae</taxon>
        <taxon>Xanthocytophaga</taxon>
    </lineage>
</organism>
<dbReference type="InterPro" id="IPR053188">
    <property type="entry name" value="FkbM_Methyltransferase"/>
</dbReference>
<dbReference type="Proteomes" id="UP001232063">
    <property type="component" value="Unassembled WGS sequence"/>
</dbReference>